<feature type="signal peptide" evidence="1">
    <location>
        <begin position="1"/>
        <end position="25"/>
    </location>
</feature>
<evidence type="ECO:0000313" key="2">
    <source>
        <dbReference type="EMBL" id="TWB89430.1"/>
    </source>
</evidence>
<comment type="caution">
    <text evidence="2">The sequence shown here is derived from an EMBL/GenBank/DDBJ whole genome shotgun (WGS) entry which is preliminary data.</text>
</comment>
<evidence type="ECO:0000256" key="1">
    <source>
        <dbReference type="SAM" id="SignalP"/>
    </source>
</evidence>
<proteinExistence type="predicted"/>
<evidence type="ECO:0000313" key="3">
    <source>
        <dbReference type="Proteomes" id="UP000321304"/>
    </source>
</evidence>
<feature type="chain" id="PRO_5022046462" evidence="1">
    <location>
        <begin position="26"/>
        <end position="65"/>
    </location>
</feature>
<reference evidence="2 3" key="1">
    <citation type="submission" date="2019-06" db="EMBL/GenBank/DDBJ databases">
        <title>Genomic Encyclopedia of Type Strains, Phase IV (KMG-V): Genome sequencing to study the core and pangenomes of soil and plant-associated prokaryotes.</title>
        <authorList>
            <person name="Whitman W."/>
        </authorList>
    </citation>
    <scope>NUCLEOTIDE SEQUENCE [LARGE SCALE GENOMIC DNA]</scope>
    <source>
        <strain evidence="2 3">BR 10355</strain>
    </source>
</reference>
<protein>
    <submittedName>
        <fullName evidence="2">Uncharacterized protein</fullName>
    </submittedName>
</protein>
<name>A0A560L8D9_9BRAD</name>
<dbReference type="OrthoDB" id="9965489at2"/>
<keyword evidence="1" id="KW-0732">Signal</keyword>
<dbReference type="AlphaFoldDB" id="A0A560L8D9"/>
<dbReference type="Proteomes" id="UP000321304">
    <property type="component" value="Unassembled WGS sequence"/>
</dbReference>
<sequence>MKKWLFVTASAVALAAAVPTFVAEAAGPVDSNAQVVNESDICSASPEMAWLCRTFYCLCDPQCKL</sequence>
<organism evidence="2 3">
    <name type="scientific">Bradyrhizobium macuxiense</name>
    <dbReference type="NCBI Taxonomy" id="1755647"/>
    <lineage>
        <taxon>Bacteria</taxon>
        <taxon>Pseudomonadati</taxon>
        <taxon>Pseudomonadota</taxon>
        <taxon>Alphaproteobacteria</taxon>
        <taxon>Hyphomicrobiales</taxon>
        <taxon>Nitrobacteraceae</taxon>
        <taxon>Bradyrhizobium</taxon>
    </lineage>
</organism>
<dbReference type="EMBL" id="VITY01000016">
    <property type="protein sequence ID" value="TWB89430.1"/>
    <property type="molecule type" value="Genomic_DNA"/>
</dbReference>
<accession>A0A560L8D9</accession>
<keyword evidence="3" id="KW-1185">Reference proteome</keyword>
<gene>
    <name evidence="2" type="ORF">FBZ93_116147</name>
</gene>